<evidence type="ECO:0000256" key="3">
    <source>
        <dbReference type="ARBA" id="ARBA00022989"/>
    </source>
</evidence>
<accession>A0ABQ1V2C7</accession>
<evidence type="ECO:0000256" key="1">
    <source>
        <dbReference type="ARBA" id="ARBA00004370"/>
    </source>
</evidence>
<name>A0ABQ1V2C7_9NOCA</name>
<sequence>MTAGRHAAPASTPDVPADTARRTGPLWWVFQIVTWLLLLFLVGILLAAIVVPKIGGAQPYTVLTSSMKQKYPPGTLIVVRKVDASTLSIGDVVTYQIRSGEPGVITHRVVGFTFDQQGNRLLTTQGDAVPVPDERPVQAEQVRGKLWYSIPYLGYVNNWITGSTRLIVVYVIAGGLILYAVLQFAGSVRDRRAAKRTP</sequence>
<keyword evidence="8" id="KW-1185">Reference proteome</keyword>
<dbReference type="SUPFAM" id="SSF51306">
    <property type="entry name" value="LexA/Signal peptidase"/>
    <property type="match status" value="1"/>
</dbReference>
<reference evidence="8" key="1">
    <citation type="journal article" date="2019" name="Int. J. Syst. Evol. Microbiol.">
        <title>The Global Catalogue of Microorganisms (GCM) 10K type strain sequencing project: providing services to taxonomists for standard genome sequencing and annotation.</title>
        <authorList>
            <consortium name="The Broad Institute Genomics Platform"/>
            <consortium name="The Broad Institute Genome Sequencing Center for Infectious Disease"/>
            <person name="Wu L."/>
            <person name="Ma J."/>
        </authorList>
    </citation>
    <scope>NUCLEOTIDE SEQUENCE [LARGE SCALE GENOMIC DNA]</scope>
    <source>
        <strain evidence="8">CCM 7855</strain>
    </source>
</reference>
<evidence type="ECO:0000256" key="4">
    <source>
        <dbReference type="ARBA" id="ARBA00023136"/>
    </source>
</evidence>
<organism evidence="7 8">
    <name type="scientific">Williamsia phyllosphaerae</name>
    <dbReference type="NCBI Taxonomy" id="885042"/>
    <lineage>
        <taxon>Bacteria</taxon>
        <taxon>Bacillati</taxon>
        <taxon>Actinomycetota</taxon>
        <taxon>Actinomycetes</taxon>
        <taxon>Mycobacteriales</taxon>
        <taxon>Nocardiaceae</taxon>
        <taxon>Williamsia</taxon>
    </lineage>
</organism>
<comment type="caution">
    <text evidence="7">The sequence shown here is derived from an EMBL/GenBank/DDBJ whole genome shotgun (WGS) entry which is preliminary data.</text>
</comment>
<dbReference type="PANTHER" id="PTHR10806:SF6">
    <property type="entry name" value="SIGNAL PEPTIDASE COMPLEX CATALYTIC SUBUNIT SEC11"/>
    <property type="match status" value="1"/>
</dbReference>
<dbReference type="EMBL" id="BMCS01000002">
    <property type="protein sequence ID" value="GGF35718.1"/>
    <property type="molecule type" value="Genomic_DNA"/>
</dbReference>
<evidence type="ECO:0000256" key="6">
    <source>
        <dbReference type="SAM" id="Phobius"/>
    </source>
</evidence>
<dbReference type="PANTHER" id="PTHR10806">
    <property type="entry name" value="SIGNAL PEPTIDASE COMPLEX CATALYTIC SUBUNIT SEC11"/>
    <property type="match status" value="1"/>
</dbReference>
<evidence type="ECO:0000313" key="7">
    <source>
        <dbReference type="EMBL" id="GGF35718.1"/>
    </source>
</evidence>
<dbReference type="Proteomes" id="UP000632454">
    <property type="component" value="Unassembled WGS sequence"/>
</dbReference>
<comment type="subcellular location">
    <subcellularLocation>
        <location evidence="1">Membrane</location>
    </subcellularLocation>
</comment>
<gene>
    <name evidence="7" type="ORF">GCM10007298_34400</name>
</gene>
<dbReference type="EC" id="3.4.21.89" evidence="5"/>
<dbReference type="CDD" id="cd06530">
    <property type="entry name" value="S26_SPase_I"/>
    <property type="match status" value="1"/>
</dbReference>
<dbReference type="RefSeq" id="WP_188491133.1">
    <property type="nucleotide sequence ID" value="NZ_BMCS01000002.1"/>
</dbReference>
<keyword evidence="2 6" id="KW-0812">Transmembrane</keyword>
<dbReference type="InterPro" id="IPR036286">
    <property type="entry name" value="LexA/Signal_pep-like_sf"/>
</dbReference>
<evidence type="ECO:0000256" key="5">
    <source>
        <dbReference type="NCBIfam" id="TIGR02228"/>
    </source>
</evidence>
<keyword evidence="4 6" id="KW-0472">Membrane</keyword>
<feature type="transmembrane region" description="Helical" evidence="6">
    <location>
        <begin position="26"/>
        <end position="51"/>
    </location>
</feature>
<dbReference type="InterPro" id="IPR001733">
    <property type="entry name" value="Peptidase_S26B"/>
</dbReference>
<dbReference type="NCBIfam" id="TIGR02228">
    <property type="entry name" value="sigpep_I_arch"/>
    <property type="match status" value="1"/>
</dbReference>
<evidence type="ECO:0000256" key="2">
    <source>
        <dbReference type="ARBA" id="ARBA00022692"/>
    </source>
</evidence>
<protein>
    <recommendedName>
        <fullName evidence="5">Signal peptidase I</fullName>
        <ecNumber evidence="5">3.4.21.89</ecNumber>
    </recommendedName>
</protein>
<keyword evidence="3 6" id="KW-1133">Transmembrane helix</keyword>
<evidence type="ECO:0000313" key="8">
    <source>
        <dbReference type="Proteomes" id="UP000632454"/>
    </source>
</evidence>
<feature type="transmembrane region" description="Helical" evidence="6">
    <location>
        <begin position="167"/>
        <end position="186"/>
    </location>
</feature>
<dbReference type="InterPro" id="IPR019533">
    <property type="entry name" value="Peptidase_S26"/>
</dbReference>
<proteinExistence type="predicted"/>